<keyword evidence="1" id="KW-0732">Signal</keyword>
<dbReference type="Proteomes" id="UP001345219">
    <property type="component" value="Chromosome 24"/>
</dbReference>
<name>A0AAN7KU97_9MYRT</name>
<evidence type="ECO:0000256" key="1">
    <source>
        <dbReference type="SAM" id="SignalP"/>
    </source>
</evidence>
<reference evidence="2 3" key="1">
    <citation type="journal article" date="2023" name="Hortic Res">
        <title>Pangenome of water caltrop reveals structural variations and asymmetric subgenome divergence after allopolyploidization.</title>
        <authorList>
            <person name="Zhang X."/>
            <person name="Chen Y."/>
            <person name="Wang L."/>
            <person name="Yuan Y."/>
            <person name="Fang M."/>
            <person name="Shi L."/>
            <person name="Lu R."/>
            <person name="Comes H.P."/>
            <person name="Ma Y."/>
            <person name="Chen Y."/>
            <person name="Huang G."/>
            <person name="Zhou Y."/>
            <person name="Zheng Z."/>
            <person name="Qiu Y."/>
        </authorList>
    </citation>
    <scope>NUCLEOTIDE SEQUENCE [LARGE SCALE GENOMIC DNA]</scope>
    <source>
        <tissue evidence="2">Roots</tissue>
    </source>
</reference>
<dbReference type="AlphaFoldDB" id="A0AAN7KU97"/>
<evidence type="ECO:0000313" key="2">
    <source>
        <dbReference type="EMBL" id="KAK4771464.1"/>
    </source>
</evidence>
<protein>
    <submittedName>
        <fullName evidence="2">Uncharacterized protein</fullName>
    </submittedName>
</protein>
<dbReference type="EMBL" id="JAXIOK010000005">
    <property type="protein sequence ID" value="KAK4771464.1"/>
    <property type="molecule type" value="Genomic_DNA"/>
</dbReference>
<keyword evidence="3" id="KW-1185">Reference proteome</keyword>
<feature type="chain" id="PRO_5042862693" evidence="1">
    <location>
        <begin position="20"/>
        <end position="140"/>
    </location>
</feature>
<sequence length="140" mass="15125">MKGPSCAFVASMVAASTAAFSSSSSSDAGDRSAAYHVLPNPDSENYIFNYFCVGELGLLSESPINLHDFPSNWEDQNRTGILSSGVGPQMPSLHLTISLYDVQGYGSSSQRKFSAMDSSDKFAPRFDGLRFIETLVTAHR</sequence>
<dbReference type="PANTHER" id="PTHR34683:SF2">
    <property type="entry name" value="EXPRESSED PROTEIN"/>
    <property type="match status" value="1"/>
</dbReference>
<comment type="caution">
    <text evidence="2">The sequence shown here is derived from an EMBL/GenBank/DDBJ whole genome shotgun (WGS) entry which is preliminary data.</text>
</comment>
<organism evidence="2 3">
    <name type="scientific">Trapa incisa</name>
    <dbReference type="NCBI Taxonomy" id="236973"/>
    <lineage>
        <taxon>Eukaryota</taxon>
        <taxon>Viridiplantae</taxon>
        <taxon>Streptophyta</taxon>
        <taxon>Embryophyta</taxon>
        <taxon>Tracheophyta</taxon>
        <taxon>Spermatophyta</taxon>
        <taxon>Magnoliopsida</taxon>
        <taxon>eudicotyledons</taxon>
        <taxon>Gunneridae</taxon>
        <taxon>Pentapetalae</taxon>
        <taxon>rosids</taxon>
        <taxon>malvids</taxon>
        <taxon>Myrtales</taxon>
        <taxon>Lythraceae</taxon>
        <taxon>Trapa</taxon>
    </lineage>
</organism>
<accession>A0AAN7KU97</accession>
<gene>
    <name evidence="2" type="ORF">SAY87_031996</name>
</gene>
<feature type="signal peptide" evidence="1">
    <location>
        <begin position="1"/>
        <end position="19"/>
    </location>
</feature>
<proteinExistence type="predicted"/>
<evidence type="ECO:0000313" key="3">
    <source>
        <dbReference type="Proteomes" id="UP001345219"/>
    </source>
</evidence>
<dbReference type="PANTHER" id="PTHR34683">
    <property type="entry name" value="EXPRESSED PROTEIN-RELATED"/>
    <property type="match status" value="1"/>
</dbReference>